<proteinExistence type="predicted"/>
<dbReference type="Gene3D" id="1.10.10.10">
    <property type="entry name" value="Winged helix-like DNA-binding domain superfamily/Winged helix DNA-binding domain"/>
    <property type="match status" value="1"/>
</dbReference>
<dbReference type="Gene3D" id="3.40.50.2300">
    <property type="match status" value="1"/>
</dbReference>
<dbReference type="InterPro" id="IPR039420">
    <property type="entry name" value="WalR-like"/>
</dbReference>
<dbReference type="Proteomes" id="UP001523565">
    <property type="component" value="Unassembled WGS sequence"/>
</dbReference>
<dbReference type="Pfam" id="PF00072">
    <property type="entry name" value="Response_reg"/>
    <property type="match status" value="1"/>
</dbReference>
<dbReference type="PANTHER" id="PTHR48111:SF17">
    <property type="entry name" value="TRANSCRIPTIONAL REGULATORY PROTEIN YPDB"/>
    <property type="match status" value="1"/>
</dbReference>
<keyword evidence="4" id="KW-0804">Transcription</keyword>
<evidence type="ECO:0000256" key="1">
    <source>
        <dbReference type="ARBA" id="ARBA00018672"/>
    </source>
</evidence>
<organism evidence="8 9">
    <name type="scientific">Ohessyouella blattaphilus</name>
    <dbReference type="NCBI Taxonomy" id="2949333"/>
    <lineage>
        <taxon>Bacteria</taxon>
        <taxon>Bacillati</taxon>
        <taxon>Bacillota</taxon>
        <taxon>Clostridia</taxon>
        <taxon>Lachnospirales</taxon>
        <taxon>Lachnospiraceae</taxon>
        <taxon>Ohessyouella</taxon>
    </lineage>
</organism>
<keyword evidence="6" id="KW-0597">Phosphoprotein</keyword>
<dbReference type="SMART" id="SM00448">
    <property type="entry name" value="REC"/>
    <property type="match status" value="1"/>
</dbReference>
<evidence type="ECO:0000313" key="9">
    <source>
        <dbReference type="Proteomes" id="UP001523565"/>
    </source>
</evidence>
<evidence type="ECO:0000256" key="5">
    <source>
        <dbReference type="ARBA" id="ARBA00024867"/>
    </source>
</evidence>
<evidence type="ECO:0000256" key="4">
    <source>
        <dbReference type="ARBA" id="ARBA00023163"/>
    </source>
</evidence>
<dbReference type="InterPro" id="IPR011006">
    <property type="entry name" value="CheY-like_superfamily"/>
</dbReference>
<gene>
    <name evidence="8" type="ORF">NK118_13055</name>
</gene>
<reference evidence="8 9" key="1">
    <citation type="journal article" date="2022" name="Genome Biol. Evol.">
        <title>Host diet, physiology and behaviors set the stage for Lachnospiraceae cladogenesis.</title>
        <authorList>
            <person name="Vera-Ponce De Leon A."/>
            <person name="Schneider M."/>
            <person name="Jahnes B.C."/>
            <person name="Sadowski V."/>
            <person name="Camuy-Velez L.A."/>
            <person name="Duan J."/>
            <person name="Sabree Z.L."/>
        </authorList>
    </citation>
    <scope>NUCLEOTIDE SEQUENCE [LARGE SCALE GENOMIC DNA]</scope>
    <source>
        <strain evidence="8 9">PAL227</strain>
    </source>
</reference>
<evidence type="ECO:0000256" key="6">
    <source>
        <dbReference type="PROSITE-ProRule" id="PRU00169"/>
    </source>
</evidence>
<name>A0ABT1EN17_9FIRM</name>
<evidence type="ECO:0000256" key="2">
    <source>
        <dbReference type="ARBA" id="ARBA00023015"/>
    </source>
</evidence>
<accession>A0ABT1EN17</accession>
<dbReference type="SUPFAM" id="SSF52172">
    <property type="entry name" value="CheY-like"/>
    <property type="match status" value="1"/>
</dbReference>
<comment type="caution">
    <text evidence="8">The sequence shown here is derived from an EMBL/GenBank/DDBJ whole genome shotgun (WGS) entry which is preliminary data.</text>
</comment>
<evidence type="ECO:0000256" key="3">
    <source>
        <dbReference type="ARBA" id="ARBA00023125"/>
    </source>
</evidence>
<dbReference type="PROSITE" id="PS50110">
    <property type="entry name" value="RESPONSE_REGULATORY"/>
    <property type="match status" value="1"/>
</dbReference>
<keyword evidence="3" id="KW-0238">DNA-binding</keyword>
<dbReference type="RefSeq" id="WP_262070054.1">
    <property type="nucleotide sequence ID" value="NZ_JAMXOC010000025.1"/>
</dbReference>
<dbReference type="InterPro" id="IPR036388">
    <property type="entry name" value="WH-like_DNA-bd_sf"/>
</dbReference>
<protein>
    <recommendedName>
        <fullName evidence="1">Stage 0 sporulation protein A homolog</fullName>
    </recommendedName>
</protein>
<feature type="domain" description="Response regulatory" evidence="7">
    <location>
        <begin position="2"/>
        <end position="116"/>
    </location>
</feature>
<keyword evidence="2" id="KW-0805">Transcription regulation</keyword>
<evidence type="ECO:0000313" key="8">
    <source>
        <dbReference type="EMBL" id="MCP1111177.1"/>
    </source>
</evidence>
<dbReference type="EMBL" id="JAMZFV010000025">
    <property type="protein sequence ID" value="MCP1111177.1"/>
    <property type="molecule type" value="Genomic_DNA"/>
</dbReference>
<dbReference type="InterPro" id="IPR001789">
    <property type="entry name" value="Sig_transdc_resp-reg_receiver"/>
</dbReference>
<evidence type="ECO:0000259" key="7">
    <source>
        <dbReference type="PROSITE" id="PS50110"/>
    </source>
</evidence>
<dbReference type="PANTHER" id="PTHR48111">
    <property type="entry name" value="REGULATOR OF RPOS"/>
    <property type="match status" value="1"/>
</dbReference>
<sequence>MQIIFVDDEKMAHVKFKNYAKKAGIYEQVVFFNDSGEALDYVKEHSVDVAIFDIEMPEMNGIELGRKCKEINQNIRIIYTTAYGEYALDAFGVDASGYLVKPYGYEGLMKELDKAMRIQNVRENSVYIQTMPRFEVFVDGTPLKFSRQKVKELLAVMVDRQGTTLTTGYGIAALWEDRPEDEKTKSLFRVTVKRLYDFLEEKGIRYILQEDPALRAVDVSSFACDYYELMAGAPERIEKYDGYYMEEYAWAEDTNVSIQNYIDAVTDW</sequence>
<comment type="function">
    <text evidence="5">May play the central regulatory role in sporulation. It may be an element of the effector pathway responsible for the activation of sporulation genes in response to nutritional stress. Spo0A may act in concert with spo0H (a sigma factor) to control the expression of some genes that are critical to the sporulation process.</text>
</comment>
<feature type="modified residue" description="4-aspartylphosphate" evidence="6">
    <location>
        <position position="53"/>
    </location>
</feature>
<keyword evidence="9" id="KW-1185">Reference proteome</keyword>